<organism evidence="1 2">
    <name type="scientific">Sphingomonas parva</name>
    <dbReference type="NCBI Taxonomy" id="2555898"/>
    <lineage>
        <taxon>Bacteria</taxon>
        <taxon>Pseudomonadati</taxon>
        <taxon>Pseudomonadota</taxon>
        <taxon>Alphaproteobacteria</taxon>
        <taxon>Sphingomonadales</taxon>
        <taxon>Sphingomonadaceae</taxon>
        <taxon>Sphingomonas</taxon>
    </lineage>
</organism>
<evidence type="ECO:0000313" key="1">
    <source>
        <dbReference type="EMBL" id="TFI58156.1"/>
    </source>
</evidence>
<dbReference type="EMBL" id="SPDV01000019">
    <property type="protein sequence ID" value="TFI58156.1"/>
    <property type="molecule type" value="Genomic_DNA"/>
</dbReference>
<dbReference type="RefSeq" id="WP_135086789.1">
    <property type="nucleotide sequence ID" value="NZ_SPDV01000019.1"/>
</dbReference>
<dbReference type="Proteomes" id="UP000298213">
    <property type="component" value="Unassembled WGS sequence"/>
</dbReference>
<comment type="caution">
    <text evidence="1">The sequence shown here is derived from an EMBL/GenBank/DDBJ whole genome shotgun (WGS) entry which is preliminary data.</text>
</comment>
<keyword evidence="2" id="KW-1185">Reference proteome</keyword>
<gene>
    <name evidence="1" type="ORF">E2493_11270</name>
</gene>
<reference evidence="1 2" key="1">
    <citation type="submission" date="2019-03" db="EMBL/GenBank/DDBJ databases">
        <title>Genome sequence of Sphingomonas sp. 17J27-24.</title>
        <authorList>
            <person name="Kim M."/>
            <person name="Maeng S."/>
            <person name="Sathiyaraj S."/>
        </authorList>
    </citation>
    <scope>NUCLEOTIDE SEQUENCE [LARGE SCALE GENOMIC DNA]</scope>
    <source>
        <strain evidence="1 2">17J27-24</strain>
    </source>
</reference>
<name>A0A4Y8ZUM3_9SPHN</name>
<evidence type="ECO:0000313" key="2">
    <source>
        <dbReference type="Proteomes" id="UP000298213"/>
    </source>
</evidence>
<accession>A0A4Y8ZUM3</accession>
<dbReference type="OrthoDB" id="2623511at2"/>
<protein>
    <submittedName>
        <fullName evidence="1">Uncharacterized protein</fullName>
    </submittedName>
</protein>
<sequence>MEFVGQAFEGEVRLDGNSYRDCSFEKVHFIYGGGALSMDNCRLNEFTWQFTGDLANGLHALYQMFGKDGLLQIINGFIDPRAGVVTELQLPSKGTRVSELG</sequence>
<proteinExistence type="predicted"/>
<dbReference type="AlphaFoldDB" id="A0A4Y8ZUM3"/>